<gene>
    <name evidence="1" type="ORF">GSPATT00036732001</name>
</gene>
<proteinExistence type="predicted"/>
<accession>A0CAY4</accession>
<protein>
    <submittedName>
        <fullName evidence="1">Uncharacterized protein</fullName>
    </submittedName>
</protein>
<dbReference type="KEGG" id="ptm:GSPATT00036732001"/>
<dbReference type="EMBL" id="CT868055">
    <property type="protein sequence ID" value="CAK67951.1"/>
    <property type="molecule type" value="Genomic_DNA"/>
</dbReference>
<dbReference type="Proteomes" id="UP000000600">
    <property type="component" value="Unassembled WGS sequence"/>
</dbReference>
<keyword evidence="2" id="KW-1185">Reference proteome</keyword>
<dbReference type="GeneID" id="5021133"/>
<reference evidence="1 2" key="1">
    <citation type="journal article" date="2006" name="Nature">
        <title>Global trends of whole-genome duplications revealed by the ciliate Paramecium tetraurelia.</title>
        <authorList>
            <consortium name="Genoscope"/>
            <person name="Aury J.-M."/>
            <person name="Jaillon O."/>
            <person name="Duret L."/>
            <person name="Noel B."/>
            <person name="Jubin C."/>
            <person name="Porcel B.M."/>
            <person name="Segurens B."/>
            <person name="Daubin V."/>
            <person name="Anthouard V."/>
            <person name="Aiach N."/>
            <person name="Arnaiz O."/>
            <person name="Billaut A."/>
            <person name="Beisson J."/>
            <person name="Blanc I."/>
            <person name="Bouhouche K."/>
            <person name="Camara F."/>
            <person name="Duharcourt S."/>
            <person name="Guigo R."/>
            <person name="Gogendeau D."/>
            <person name="Katinka M."/>
            <person name="Keller A.-M."/>
            <person name="Kissmehl R."/>
            <person name="Klotz C."/>
            <person name="Koll F."/>
            <person name="Le Moue A."/>
            <person name="Lepere C."/>
            <person name="Malinsky S."/>
            <person name="Nowacki M."/>
            <person name="Nowak J.K."/>
            <person name="Plattner H."/>
            <person name="Poulain J."/>
            <person name="Ruiz F."/>
            <person name="Serrano V."/>
            <person name="Zagulski M."/>
            <person name="Dessen P."/>
            <person name="Betermier M."/>
            <person name="Weissenbach J."/>
            <person name="Scarpelli C."/>
            <person name="Schachter V."/>
            <person name="Sperling L."/>
            <person name="Meyer E."/>
            <person name="Cohen J."/>
            <person name="Wincker P."/>
        </authorList>
    </citation>
    <scope>NUCLEOTIDE SEQUENCE [LARGE SCALE GENOMIC DNA]</scope>
    <source>
        <strain evidence="1 2">Stock d4-2</strain>
    </source>
</reference>
<dbReference type="InParanoid" id="A0CAY4"/>
<evidence type="ECO:0000313" key="1">
    <source>
        <dbReference type="EMBL" id="CAK67951.1"/>
    </source>
</evidence>
<evidence type="ECO:0000313" key="2">
    <source>
        <dbReference type="Proteomes" id="UP000000600"/>
    </source>
</evidence>
<dbReference type="HOGENOM" id="CLU_2311587_0_0_1"/>
<sequence length="100" mass="11960">MNLKNVNHKIEWVVLFVAQLFKKEKKVPGLQIMEIEYKTVCLLSFYNLEKLAKFFQYKSIDRFHSTGFTQLKLKNSLKQYTLFVGMDNIDQIQEMNMVFN</sequence>
<dbReference type="AlphaFoldDB" id="A0CAY4"/>
<organism evidence="1 2">
    <name type="scientific">Paramecium tetraurelia</name>
    <dbReference type="NCBI Taxonomy" id="5888"/>
    <lineage>
        <taxon>Eukaryota</taxon>
        <taxon>Sar</taxon>
        <taxon>Alveolata</taxon>
        <taxon>Ciliophora</taxon>
        <taxon>Intramacronucleata</taxon>
        <taxon>Oligohymenophorea</taxon>
        <taxon>Peniculida</taxon>
        <taxon>Parameciidae</taxon>
        <taxon>Paramecium</taxon>
    </lineage>
</organism>
<name>A0CAY4_PARTE</name>
<dbReference type="RefSeq" id="XP_001435348.1">
    <property type="nucleotide sequence ID" value="XM_001435311.1"/>
</dbReference>